<comment type="caution">
    <text evidence="1">The sequence shown here is derived from an EMBL/GenBank/DDBJ whole genome shotgun (WGS) entry which is preliminary data.</text>
</comment>
<reference evidence="1 2" key="1">
    <citation type="submission" date="2022-05" db="EMBL/GenBank/DDBJ databases">
        <authorList>
            <person name="Park J.-S."/>
        </authorList>
    </citation>
    <scope>NUCLEOTIDE SEQUENCE [LARGE SCALE GENOMIC DNA]</scope>
    <source>
        <strain evidence="1 2">2012CJ35-5</strain>
    </source>
</reference>
<gene>
    <name evidence="1" type="ORF">M3P19_00885</name>
</gene>
<sequence>MNVERLHRVLIDLKNDLQIEKTVALLLSVNNNLQKQVNQPNQPTHQSNLAKSLKDLYKSLENSAYNTYPPGWKAVITQISQGTNLGIELKNEIENVITSNKIVPTIAHEQIKTIYNNLSRFMTGIGSTLTGLEILGIENEELDDGQCELGYSIPREYVDNKLSALKKEINELNFILDHITEAILGEKLEYKVKTISSSDFILYVIIGLQVADVLSKALERMLTHYKTILEIRELRNKLNEKGVPESKTKSVESHVNGMMVEEIRAIAKDVIEEHYEEKNPRKNELENGLIIALNKLANRIDQGFKVEVRVQSLPEPEEEEETNNEYEKTKAIIDSIKAHAQNIDFIETKGESILKLTENIEKKD</sequence>
<name>A0ABT0PMD4_9FLAO</name>
<protein>
    <submittedName>
        <fullName evidence="1">Uncharacterized protein</fullName>
    </submittedName>
</protein>
<evidence type="ECO:0000313" key="1">
    <source>
        <dbReference type="EMBL" id="MCL6272540.1"/>
    </source>
</evidence>
<keyword evidence="2" id="KW-1185">Reference proteome</keyword>
<dbReference type="Proteomes" id="UP001203607">
    <property type="component" value="Unassembled WGS sequence"/>
</dbReference>
<dbReference type="EMBL" id="JAMFMA010000001">
    <property type="protein sequence ID" value="MCL6272540.1"/>
    <property type="molecule type" value="Genomic_DNA"/>
</dbReference>
<dbReference type="RefSeq" id="WP_249655727.1">
    <property type="nucleotide sequence ID" value="NZ_JAMFMA010000001.1"/>
</dbReference>
<evidence type="ECO:0000313" key="2">
    <source>
        <dbReference type="Proteomes" id="UP001203607"/>
    </source>
</evidence>
<proteinExistence type="predicted"/>
<accession>A0ABT0PMD4</accession>
<organism evidence="1 2">
    <name type="scientific">Flagellimonas spongiicola</name>
    <dbReference type="NCBI Taxonomy" id="2942208"/>
    <lineage>
        <taxon>Bacteria</taxon>
        <taxon>Pseudomonadati</taxon>
        <taxon>Bacteroidota</taxon>
        <taxon>Flavobacteriia</taxon>
        <taxon>Flavobacteriales</taxon>
        <taxon>Flavobacteriaceae</taxon>
        <taxon>Flagellimonas</taxon>
    </lineage>
</organism>